<dbReference type="EMBL" id="CP015438">
    <property type="protein sequence ID" value="ANB61857.1"/>
    <property type="molecule type" value="Genomic_DNA"/>
</dbReference>
<sequence>MSFTSVRENIKNAFEVVRKTYENVDKLLAELDRQSVECGFVPVIPQFLRWKSDREYGGWFIQSFIKLYQRDSAPPCQSGNGLKNDPIYAIELSFKEEPRMTLCKYVYPSLEHWDKPPSVSEHWLFYWPLYDGDNFTDIQLENRIGKTIPNNEKVSEKYGKIQEIIWKEIDLLSVTSTNIKDTVFDELKRL</sequence>
<proteinExistence type="predicted"/>
<dbReference type="KEGG" id="aamy:GFC30_1983"/>
<gene>
    <name evidence="1" type="ORF">GFC30_1983</name>
</gene>
<dbReference type="OrthoDB" id="1907638at2"/>
<name>A0A160F5P4_9BACL</name>
<evidence type="ECO:0000313" key="2">
    <source>
        <dbReference type="Proteomes" id="UP000076865"/>
    </source>
</evidence>
<reference evidence="1 2" key="1">
    <citation type="journal article" date="2006" name="Syst. Appl. Microbiol.">
        <title>Anoxybacillus amylolyticus sp. nov., a thermophilic amylase producing bacterium isolated from Mount Rittmann (Antarctica).</title>
        <authorList>
            <person name="Poli A."/>
            <person name="Esposito E."/>
            <person name="Lama L."/>
            <person name="Orlando P."/>
            <person name="Nicolaus G."/>
            <person name="de Appolonia F."/>
            <person name="Gambacorta A."/>
            <person name="Nicolaus B."/>
        </authorList>
    </citation>
    <scope>NUCLEOTIDE SEQUENCE [LARGE SCALE GENOMIC DNA]</scope>
    <source>
        <strain evidence="1 2">DSM 15939</strain>
    </source>
</reference>
<dbReference type="Proteomes" id="UP000076865">
    <property type="component" value="Chromosome"/>
</dbReference>
<evidence type="ECO:0000313" key="1">
    <source>
        <dbReference type="EMBL" id="ANB61857.1"/>
    </source>
</evidence>
<dbReference type="RefSeq" id="WP_066324834.1">
    <property type="nucleotide sequence ID" value="NZ_CP015438.1"/>
</dbReference>
<protein>
    <submittedName>
        <fullName evidence="1">Uncharacterized protein</fullName>
    </submittedName>
</protein>
<organism evidence="1 2">
    <name type="scientific">Anoxybacteroides amylolyticum</name>
    <dbReference type="NCBI Taxonomy" id="294699"/>
    <lineage>
        <taxon>Bacteria</taxon>
        <taxon>Bacillati</taxon>
        <taxon>Bacillota</taxon>
        <taxon>Bacilli</taxon>
        <taxon>Bacillales</taxon>
        <taxon>Anoxybacillaceae</taxon>
        <taxon>Anoxybacteroides</taxon>
    </lineage>
</organism>
<accession>A0A160F5P4</accession>
<keyword evidence="2" id="KW-1185">Reference proteome</keyword>
<dbReference type="PATRIC" id="fig|294699.3.peg.2037"/>
<dbReference type="AlphaFoldDB" id="A0A160F5P4"/>